<dbReference type="SUPFAM" id="SSF47323">
    <property type="entry name" value="Anticodon-binding domain of a subclass of class I aminoacyl-tRNA synthetases"/>
    <property type="match status" value="1"/>
</dbReference>
<dbReference type="RefSeq" id="WP_119015975.1">
    <property type="nucleotide sequence ID" value="NZ_QXEV01000006.1"/>
</dbReference>
<evidence type="ECO:0000256" key="2">
    <source>
        <dbReference type="ARBA" id="ARBA00005594"/>
    </source>
</evidence>
<evidence type="ECO:0000256" key="8">
    <source>
        <dbReference type="ARBA" id="ARBA00022917"/>
    </source>
</evidence>
<evidence type="ECO:0000256" key="4">
    <source>
        <dbReference type="ARBA" id="ARBA00022490"/>
    </source>
</evidence>
<dbReference type="GO" id="GO:0005524">
    <property type="term" value="F:ATP binding"/>
    <property type="evidence" value="ECO:0007669"/>
    <property type="project" value="UniProtKB-UniRule"/>
</dbReference>
<dbReference type="HAMAP" id="MF_00123">
    <property type="entry name" value="Arg_tRNA_synth"/>
    <property type="match status" value="1"/>
</dbReference>
<evidence type="ECO:0000256" key="11">
    <source>
        <dbReference type="HAMAP-Rule" id="MF_00123"/>
    </source>
</evidence>
<evidence type="ECO:0000256" key="6">
    <source>
        <dbReference type="ARBA" id="ARBA00022741"/>
    </source>
</evidence>
<dbReference type="EMBL" id="QXEV01000006">
    <property type="protein sequence ID" value="RIA77840.1"/>
    <property type="molecule type" value="Genomic_DNA"/>
</dbReference>
<keyword evidence="9 11" id="KW-0030">Aminoacyl-tRNA synthetase</keyword>
<dbReference type="Gene3D" id="3.40.50.620">
    <property type="entry name" value="HUPs"/>
    <property type="match status" value="1"/>
</dbReference>
<keyword evidence="6 11" id="KW-0547">Nucleotide-binding</keyword>
<dbReference type="InterPro" id="IPR008909">
    <property type="entry name" value="DALR_anticod-bd"/>
</dbReference>
<sequence>MIEQIKLSLKEKLEAYYKEKYSMELSIVVETPKKAEMGDISIPMFTVVKALRKPMPEIVAEALEEIKSLDLPILNVSNAGAFVNLFVDKAKLSAKIIQNAVSEGEAYGNSTIGNGKTIVLDYSSPNIAKSFSVGHLRSTMIGNSLKLILQKCGYNTVAINYLGDWGTQFGKMIVAIEKWGDIDVIKKDPINELASLYVRVNNEEKDHPEIAEEAREAFRKIELGEPKYVEMWKWIREESLKESEQIYDLLGVTFDSYNGEAFYNDKMEPIVNELEEKKILEEDQGALVVRLSDDIPPALIKRSDGGTLYITRDLAAVFWRKKEYNFSKAFYVVGGEQKLHFQQLKGVLSKMGYQDLSDSIMHVNFGMVLKDGKKMSTRKGNVVKLYDILMQAIDAAKKQIEEKNPNMENKDEIAVKVGCGAVVFNDLKNFRALDYEFDINAMVRFEGQTGPYLQYTGVRIASILRDKTFDVNNIDAKLFEKPHYFEIVKQIASFRQTIEKASEEASPSVVAKYLLSLASSFNKFYSLEKINAEDEVVRNTNFALAKSVRVILNEGLRLLGINYLDEM</sequence>
<dbReference type="InterPro" id="IPR009080">
    <property type="entry name" value="tRNAsynth_Ia_anticodon-bd"/>
</dbReference>
<gene>
    <name evidence="11" type="primary">argS</name>
    <name evidence="15" type="ORF">EI71_00816</name>
</gene>
<evidence type="ECO:0000256" key="7">
    <source>
        <dbReference type="ARBA" id="ARBA00022840"/>
    </source>
</evidence>
<evidence type="ECO:0000256" key="10">
    <source>
        <dbReference type="ARBA" id="ARBA00049339"/>
    </source>
</evidence>
<name>A0A397RU33_9MOLU</name>
<keyword evidence="8 11" id="KW-0648">Protein biosynthesis</keyword>
<evidence type="ECO:0000256" key="5">
    <source>
        <dbReference type="ARBA" id="ARBA00022598"/>
    </source>
</evidence>
<dbReference type="FunFam" id="3.40.50.620:FF:000116">
    <property type="entry name" value="Arginine--tRNA ligase"/>
    <property type="match status" value="1"/>
</dbReference>
<dbReference type="Gene3D" id="3.30.1360.70">
    <property type="entry name" value="Arginyl tRNA synthetase N-terminal domain"/>
    <property type="match status" value="1"/>
</dbReference>
<dbReference type="Pfam" id="PF03485">
    <property type="entry name" value="Arg_tRNA_synt_N"/>
    <property type="match status" value="1"/>
</dbReference>
<evidence type="ECO:0000259" key="13">
    <source>
        <dbReference type="SMART" id="SM00836"/>
    </source>
</evidence>
<keyword evidence="4 11" id="KW-0963">Cytoplasm</keyword>
<dbReference type="SMART" id="SM01016">
    <property type="entry name" value="Arg_tRNA_synt_N"/>
    <property type="match status" value="1"/>
</dbReference>
<dbReference type="PANTHER" id="PTHR11956:SF5">
    <property type="entry name" value="ARGININE--TRNA LIGASE, CYTOPLASMIC"/>
    <property type="match status" value="1"/>
</dbReference>
<dbReference type="InterPro" id="IPR014729">
    <property type="entry name" value="Rossmann-like_a/b/a_fold"/>
</dbReference>
<dbReference type="Pfam" id="PF00750">
    <property type="entry name" value="tRNA-synt_1d"/>
    <property type="match status" value="1"/>
</dbReference>
<protein>
    <recommendedName>
        <fullName evidence="11">Arginine--tRNA ligase</fullName>
        <ecNumber evidence="11">6.1.1.19</ecNumber>
    </recommendedName>
    <alternativeName>
        <fullName evidence="11">Arginyl-tRNA synthetase</fullName>
        <shortName evidence="11">ArgRS</shortName>
    </alternativeName>
</protein>
<evidence type="ECO:0000256" key="12">
    <source>
        <dbReference type="RuleBase" id="RU363038"/>
    </source>
</evidence>
<dbReference type="SUPFAM" id="SSF52374">
    <property type="entry name" value="Nucleotidylyl transferase"/>
    <property type="match status" value="1"/>
</dbReference>
<dbReference type="CDD" id="cd00671">
    <property type="entry name" value="ArgRS_core"/>
    <property type="match status" value="1"/>
</dbReference>
<dbReference type="PANTHER" id="PTHR11956">
    <property type="entry name" value="ARGINYL-TRNA SYNTHETASE"/>
    <property type="match status" value="1"/>
</dbReference>
<dbReference type="AlphaFoldDB" id="A0A397RU33"/>
<dbReference type="EC" id="6.1.1.19" evidence="11"/>
<feature type="domain" description="Arginyl tRNA synthetase N-terminal" evidence="14">
    <location>
        <begin position="3"/>
        <end position="87"/>
    </location>
</feature>
<feature type="short sequence motif" description="'HIGH' region" evidence="11">
    <location>
        <begin position="125"/>
        <end position="135"/>
    </location>
</feature>
<dbReference type="SUPFAM" id="SSF55190">
    <property type="entry name" value="Arginyl-tRNA synthetase (ArgRS), N-terminal 'additional' domain"/>
    <property type="match status" value="1"/>
</dbReference>
<dbReference type="FunCoup" id="A0A397RU33">
    <property type="interactions" value="345"/>
</dbReference>
<comment type="similarity">
    <text evidence="2 11 12">Belongs to the class-I aminoacyl-tRNA synthetase family.</text>
</comment>
<feature type="domain" description="DALR anticodon binding" evidence="13">
    <location>
        <begin position="453"/>
        <end position="567"/>
    </location>
</feature>
<dbReference type="InterPro" id="IPR005148">
    <property type="entry name" value="Arg-tRNA-synth_N"/>
</dbReference>
<dbReference type="NCBIfam" id="TIGR00456">
    <property type="entry name" value="argS"/>
    <property type="match status" value="1"/>
</dbReference>
<dbReference type="InterPro" id="IPR001278">
    <property type="entry name" value="Arg-tRNA-ligase"/>
</dbReference>
<dbReference type="Gene3D" id="1.10.730.10">
    <property type="entry name" value="Isoleucyl-tRNA Synthetase, Domain 1"/>
    <property type="match status" value="1"/>
</dbReference>
<dbReference type="InterPro" id="IPR036695">
    <property type="entry name" value="Arg-tRNA-synth_N_sf"/>
</dbReference>
<dbReference type="SMART" id="SM00836">
    <property type="entry name" value="DALR_1"/>
    <property type="match status" value="1"/>
</dbReference>
<evidence type="ECO:0000256" key="3">
    <source>
        <dbReference type="ARBA" id="ARBA00011245"/>
    </source>
</evidence>
<organism evidence="15 16">
    <name type="scientific">Anaeroplasma bactoclasticum</name>
    <dbReference type="NCBI Taxonomy" id="2088"/>
    <lineage>
        <taxon>Bacteria</taxon>
        <taxon>Bacillati</taxon>
        <taxon>Mycoplasmatota</taxon>
        <taxon>Mollicutes</taxon>
        <taxon>Anaeroplasmatales</taxon>
        <taxon>Anaeroplasmataceae</taxon>
        <taxon>Anaeroplasma</taxon>
    </lineage>
</organism>
<dbReference type="Pfam" id="PF05746">
    <property type="entry name" value="DALR_1"/>
    <property type="match status" value="1"/>
</dbReference>
<comment type="subcellular location">
    <subcellularLocation>
        <location evidence="1 11">Cytoplasm</location>
    </subcellularLocation>
</comment>
<reference evidence="15 16" key="1">
    <citation type="submission" date="2018-08" db="EMBL/GenBank/DDBJ databases">
        <title>Genomic Encyclopedia of Archaeal and Bacterial Type Strains, Phase II (KMG-II): from individual species to whole genera.</title>
        <authorList>
            <person name="Goeker M."/>
        </authorList>
    </citation>
    <scope>NUCLEOTIDE SEQUENCE [LARGE SCALE GENOMIC DNA]</scope>
    <source>
        <strain evidence="15 16">ATCC 27112</strain>
    </source>
</reference>
<evidence type="ECO:0000313" key="16">
    <source>
        <dbReference type="Proteomes" id="UP000266506"/>
    </source>
</evidence>
<dbReference type="Proteomes" id="UP000266506">
    <property type="component" value="Unassembled WGS sequence"/>
</dbReference>
<dbReference type="InterPro" id="IPR035684">
    <property type="entry name" value="ArgRS_core"/>
</dbReference>
<evidence type="ECO:0000256" key="9">
    <source>
        <dbReference type="ARBA" id="ARBA00023146"/>
    </source>
</evidence>
<dbReference type="FunFam" id="1.10.730.10:FF:000006">
    <property type="entry name" value="Arginyl-tRNA synthetase 2, mitochondrial"/>
    <property type="match status" value="1"/>
</dbReference>
<proteinExistence type="inferred from homology"/>
<dbReference type="OrthoDB" id="9805987at2"/>
<keyword evidence="5 11" id="KW-0436">Ligase</keyword>
<dbReference type="GO" id="GO:0005737">
    <property type="term" value="C:cytoplasm"/>
    <property type="evidence" value="ECO:0007669"/>
    <property type="project" value="UniProtKB-SubCell"/>
</dbReference>
<comment type="catalytic activity">
    <reaction evidence="10 11">
        <text>tRNA(Arg) + L-arginine + ATP = L-arginyl-tRNA(Arg) + AMP + diphosphate</text>
        <dbReference type="Rhea" id="RHEA:20301"/>
        <dbReference type="Rhea" id="RHEA-COMP:9658"/>
        <dbReference type="Rhea" id="RHEA-COMP:9673"/>
        <dbReference type="ChEBI" id="CHEBI:30616"/>
        <dbReference type="ChEBI" id="CHEBI:32682"/>
        <dbReference type="ChEBI" id="CHEBI:33019"/>
        <dbReference type="ChEBI" id="CHEBI:78442"/>
        <dbReference type="ChEBI" id="CHEBI:78513"/>
        <dbReference type="ChEBI" id="CHEBI:456215"/>
        <dbReference type="EC" id="6.1.1.19"/>
    </reaction>
</comment>
<comment type="subunit">
    <text evidence="3 11">Monomer.</text>
</comment>
<accession>A0A397RU33</accession>
<evidence type="ECO:0000256" key="1">
    <source>
        <dbReference type="ARBA" id="ARBA00004496"/>
    </source>
</evidence>
<dbReference type="GO" id="GO:0004814">
    <property type="term" value="F:arginine-tRNA ligase activity"/>
    <property type="evidence" value="ECO:0007669"/>
    <property type="project" value="UniProtKB-UniRule"/>
</dbReference>
<keyword evidence="7 11" id="KW-0067">ATP-binding</keyword>
<evidence type="ECO:0000313" key="15">
    <source>
        <dbReference type="EMBL" id="RIA77840.1"/>
    </source>
</evidence>
<dbReference type="PRINTS" id="PR01038">
    <property type="entry name" value="TRNASYNTHARG"/>
</dbReference>
<dbReference type="InParanoid" id="A0A397RU33"/>
<comment type="caution">
    <text evidence="15">The sequence shown here is derived from an EMBL/GenBank/DDBJ whole genome shotgun (WGS) entry which is preliminary data.</text>
</comment>
<evidence type="ECO:0000259" key="14">
    <source>
        <dbReference type="SMART" id="SM01016"/>
    </source>
</evidence>
<keyword evidence="16" id="KW-1185">Reference proteome</keyword>
<dbReference type="GO" id="GO:0006420">
    <property type="term" value="P:arginyl-tRNA aminoacylation"/>
    <property type="evidence" value="ECO:0007669"/>
    <property type="project" value="UniProtKB-UniRule"/>
</dbReference>